<name>A0A3V0FTZ9_SALET</name>
<protein>
    <submittedName>
        <fullName evidence="1">Uncharacterized protein</fullName>
    </submittedName>
</protein>
<reference evidence="1" key="2">
    <citation type="submission" date="2019-01" db="EMBL/GenBank/DDBJ databases">
        <authorList>
            <consortium name="NCBI Pathogen Detection Project"/>
        </authorList>
    </citation>
    <scope>NUCLEOTIDE SEQUENCE</scope>
    <source>
        <strain evidence="1">Salmonella enterica subsp. enterica</strain>
    </source>
</reference>
<accession>A0A3V0FTZ9</accession>
<comment type="caution">
    <text evidence="1">The sequence shown here is derived from an EMBL/GenBank/DDBJ whole genome shotgun (WGS) entry which is preliminary data.</text>
</comment>
<gene>
    <name evidence="1" type="ORF">G1I32_24465</name>
</gene>
<proteinExistence type="predicted"/>
<evidence type="ECO:0000313" key="1">
    <source>
        <dbReference type="EMBL" id="HAD2913314.1"/>
    </source>
</evidence>
<dbReference type="AlphaFoldDB" id="A0A3V0FTZ9"/>
<sequence length="283" mass="31483">MINIQELLAASKAKENNQLVKGVWFLIQWSPDDYSQERFNIGVAFSSERGEKQVKFTKSFKELSNWYGCNLTKQGDMVIKIATHTFIGKSLDKFSSGFFESGIHYVPMGMAQGESIEKIMNVLFKDVVPMAQEKQNIARASYTTTRNIITVVREAISKNSVLKDIMPENPMVETLSGISVKVPIQFRSNAGTIVSADYATSDTVENELLRSFRDIDLILNGNDFDNVNSFLLLPASAKGEAKKISNLIGDYTSSLKSKGVETISAHQPSSLVNKIDGWYKEVA</sequence>
<reference evidence="1" key="1">
    <citation type="journal article" date="2018" name="Genome Biol.">
        <title>SKESA: strategic k-mer extension for scrupulous assemblies.</title>
        <authorList>
            <person name="Souvorov A."/>
            <person name="Agarwala R."/>
            <person name="Lipman D.J."/>
        </authorList>
    </citation>
    <scope>NUCLEOTIDE SEQUENCE</scope>
    <source>
        <strain evidence="1">Salmonella enterica subsp. enterica</strain>
    </source>
</reference>
<organism evidence="1">
    <name type="scientific">Salmonella enterica I</name>
    <dbReference type="NCBI Taxonomy" id="59201"/>
    <lineage>
        <taxon>Bacteria</taxon>
        <taxon>Pseudomonadati</taxon>
        <taxon>Pseudomonadota</taxon>
        <taxon>Gammaproteobacteria</taxon>
        <taxon>Enterobacterales</taxon>
        <taxon>Enterobacteriaceae</taxon>
        <taxon>Salmonella</taxon>
    </lineage>
</organism>
<dbReference type="EMBL" id="DAAOGC010000039">
    <property type="protein sequence ID" value="HAD2913314.1"/>
    <property type="molecule type" value="Genomic_DNA"/>
</dbReference>